<protein>
    <submittedName>
        <fullName evidence="1">Facilitated trehalose transporter Tret1</fullName>
    </submittedName>
</protein>
<organism evidence="1 2">
    <name type="scientific">Eumeta variegata</name>
    <name type="common">Bagworm moth</name>
    <name type="synonym">Eumeta japonica</name>
    <dbReference type="NCBI Taxonomy" id="151549"/>
    <lineage>
        <taxon>Eukaryota</taxon>
        <taxon>Metazoa</taxon>
        <taxon>Ecdysozoa</taxon>
        <taxon>Arthropoda</taxon>
        <taxon>Hexapoda</taxon>
        <taxon>Insecta</taxon>
        <taxon>Pterygota</taxon>
        <taxon>Neoptera</taxon>
        <taxon>Endopterygota</taxon>
        <taxon>Lepidoptera</taxon>
        <taxon>Glossata</taxon>
        <taxon>Ditrysia</taxon>
        <taxon>Tineoidea</taxon>
        <taxon>Psychidae</taxon>
        <taxon>Oiketicinae</taxon>
        <taxon>Eumeta</taxon>
    </lineage>
</organism>
<proteinExistence type="predicted"/>
<dbReference type="STRING" id="151549.A0A4C1V0I5"/>
<reference evidence="1 2" key="1">
    <citation type="journal article" date="2019" name="Commun. Biol.">
        <title>The bagworm genome reveals a unique fibroin gene that provides high tensile strength.</title>
        <authorList>
            <person name="Kono N."/>
            <person name="Nakamura H."/>
            <person name="Ohtoshi R."/>
            <person name="Tomita M."/>
            <person name="Numata K."/>
            <person name="Arakawa K."/>
        </authorList>
    </citation>
    <scope>NUCLEOTIDE SEQUENCE [LARGE SCALE GENOMIC DNA]</scope>
</reference>
<dbReference type="OrthoDB" id="7460556at2759"/>
<comment type="caution">
    <text evidence="1">The sequence shown here is derived from an EMBL/GenBank/DDBJ whole genome shotgun (WGS) entry which is preliminary data.</text>
</comment>
<dbReference type="Proteomes" id="UP000299102">
    <property type="component" value="Unassembled WGS sequence"/>
</dbReference>
<gene>
    <name evidence="1" type="primary">Tret1</name>
    <name evidence="1" type="ORF">EVAR_86100_1</name>
</gene>
<evidence type="ECO:0000313" key="1">
    <source>
        <dbReference type="EMBL" id="GBP32268.1"/>
    </source>
</evidence>
<dbReference type="AlphaFoldDB" id="A0A4C1V0I5"/>
<dbReference type="EMBL" id="BGZK01000257">
    <property type="protein sequence ID" value="GBP32268.1"/>
    <property type="molecule type" value="Genomic_DNA"/>
</dbReference>
<accession>A0A4C1V0I5</accession>
<sequence length="201" mass="22494">MTNITQETTIIIMRTSEGRNSYRRQILAALAVSLGPFAAGLSKGYMSPAIASLQETQNNSTQFSVSDQEASWIASLSLLGLSENDHSYRQVFLYRIDTSNSMELTLSMIPVGINRTAEVPEILCYHYAAIEQCVLYFKPNENAYTSRLEDHTAPVSYAITAPVMTLVNFSFKPLMQKPCSRLRPSFNKIAFMRQRAPFAST</sequence>
<name>A0A4C1V0I5_EUMVA</name>
<keyword evidence="2" id="KW-1185">Reference proteome</keyword>
<evidence type="ECO:0000313" key="2">
    <source>
        <dbReference type="Proteomes" id="UP000299102"/>
    </source>
</evidence>